<gene>
    <name evidence="10" type="primary">cas1</name>
    <name evidence="13" type="ORF">PG2002B_1387</name>
    <name evidence="12" type="ORF">PG2003B_1405</name>
    <name evidence="11" type="ORF">PG2071B_1412</name>
</gene>
<dbReference type="PANTHER" id="PTHR34353:SF2">
    <property type="entry name" value="CRISPR-ASSOCIATED ENDONUCLEASE CAS1 1"/>
    <property type="match status" value="1"/>
</dbReference>
<evidence type="ECO:0000256" key="3">
    <source>
        <dbReference type="ARBA" id="ARBA00022759"/>
    </source>
</evidence>
<evidence type="ECO:0000256" key="4">
    <source>
        <dbReference type="ARBA" id="ARBA00022801"/>
    </source>
</evidence>
<protein>
    <recommendedName>
        <fullName evidence="10">CRISPR-associated endonuclease Cas1</fullName>
        <ecNumber evidence="10">3.1.-.-</ecNumber>
    </recommendedName>
</protein>
<dbReference type="Gene3D" id="3.100.10.20">
    <property type="entry name" value="CRISPR-associated endonuclease Cas1, N-terminal domain"/>
    <property type="match status" value="1"/>
</dbReference>
<dbReference type="Pfam" id="PF01867">
    <property type="entry name" value="Cas_Cas1"/>
    <property type="match status" value="1"/>
</dbReference>
<dbReference type="EMBL" id="RYUM01000020">
    <property type="protein sequence ID" value="RYQ17759.1"/>
    <property type="molecule type" value="Genomic_DNA"/>
</dbReference>
<evidence type="ECO:0000313" key="14">
    <source>
        <dbReference type="Proteomes" id="UP000291187"/>
    </source>
</evidence>
<evidence type="ECO:0000256" key="7">
    <source>
        <dbReference type="ARBA" id="ARBA00023125"/>
    </source>
</evidence>
<comment type="similarity">
    <text evidence="10">Belongs to the CRISPR-associated endonuclease Cas1 family.</text>
</comment>
<comment type="caution">
    <text evidence="12">The sequence shown here is derived from an EMBL/GenBank/DDBJ whole genome shotgun (WGS) entry which is preliminary data.</text>
</comment>
<dbReference type="InterPro" id="IPR042211">
    <property type="entry name" value="CRISPR-assoc_Cas1_N"/>
</dbReference>
<evidence type="ECO:0000313" key="12">
    <source>
        <dbReference type="EMBL" id="RYQ35792.1"/>
    </source>
</evidence>
<dbReference type="Gene3D" id="1.20.120.920">
    <property type="entry name" value="CRISPR-associated endonuclease Cas1, C-terminal domain"/>
    <property type="match status" value="1"/>
</dbReference>
<comment type="subunit">
    <text evidence="9 10">Homodimer, forms a heterotetramer with a Cas2 homodimer.</text>
</comment>
<keyword evidence="6 10" id="KW-0051">Antiviral defense</keyword>
<evidence type="ECO:0000256" key="2">
    <source>
        <dbReference type="ARBA" id="ARBA00022723"/>
    </source>
</evidence>
<dbReference type="GO" id="GO:0016787">
    <property type="term" value="F:hydrolase activity"/>
    <property type="evidence" value="ECO:0007669"/>
    <property type="project" value="UniProtKB-KW"/>
</dbReference>
<evidence type="ECO:0000256" key="1">
    <source>
        <dbReference type="ARBA" id="ARBA00022722"/>
    </source>
</evidence>
<evidence type="ECO:0000256" key="8">
    <source>
        <dbReference type="ARBA" id="ARBA00023211"/>
    </source>
</evidence>
<dbReference type="NCBIfam" id="TIGR03640">
    <property type="entry name" value="cas1_DVULG"/>
    <property type="match status" value="1"/>
</dbReference>
<dbReference type="GO" id="GO:0004520">
    <property type="term" value="F:DNA endonuclease activity"/>
    <property type="evidence" value="ECO:0007669"/>
    <property type="project" value="InterPro"/>
</dbReference>
<organism evidence="12 15">
    <name type="scientific">Bifidobacterium pseudolongum subsp. globosum</name>
    <dbReference type="NCBI Taxonomy" id="1690"/>
    <lineage>
        <taxon>Bacteria</taxon>
        <taxon>Bacillati</taxon>
        <taxon>Actinomycetota</taxon>
        <taxon>Actinomycetes</taxon>
        <taxon>Bifidobacteriales</taxon>
        <taxon>Bifidobacteriaceae</taxon>
        <taxon>Bifidobacterium</taxon>
    </lineage>
</organism>
<dbReference type="NCBIfam" id="TIGR00287">
    <property type="entry name" value="cas1"/>
    <property type="match status" value="1"/>
</dbReference>
<dbReference type="HAMAP" id="MF_01470">
    <property type="entry name" value="Cas1"/>
    <property type="match status" value="1"/>
</dbReference>
<feature type="binding site" evidence="10">
    <location>
        <position position="166"/>
    </location>
    <ligand>
        <name>Mn(2+)</name>
        <dbReference type="ChEBI" id="CHEBI:29035"/>
    </ligand>
</feature>
<keyword evidence="4 10" id="KW-0378">Hydrolase</keyword>
<keyword evidence="3 10" id="KW-0255">Endonuclease</keyword>
<evidence type="ECO:0000256" key="5">
    <source>
        <dbReference type="ARBA" id="ARBA00022842"/>
    </source>
</evidence>
<dbReference type="InterPro" id="IPR042206">
    <property type="entry name" value="CRISPR-assoc_Cas1_C"/>
</dbReference>
<dbReference type="AlphaFoldDB" id="A0A4Q5AS41"/>
<dbReference type="GO" id="GO:0043571">
    <property type="term" value="P:maintenance of CRISPR repeat elements"/>
    <property type="evidence" value="ECO:0007669"/>
    <property type="project" value="UniProtKB-UniRule"/>
</dbReference>
<evidence type="ECO:0000313" key="16">
    <source>
        <dbReference type="Proteomes" id="UP000292655"/>
    </source>
</evidence>
<keyword evidence="5 10" id="KW-0460">Magnesium</keyword>
<name>A0A4Q5AS41_9BIFI</name>
<dbReference type="Proteomes" id="UP000292382">
    <property type="component" value="Unassembled WGS sequence"/>
</dbReference>
<reference evidence="14 15" key="1">
    <citation type="submission" date="2018-12" db="EMBL/GenBank/DDBJ databases">
        <title>Unveiling genomic diversity among members of the Bifidobacterium pseudolongum species, a widely distributed gut commensal of the animal kingdom.</title>
        <authorList>
            <person name="Lugli G.A."/>
            <person name="Duranti S."/>
            <person name="Albert K."/>
            <person name="Mancabelli L."/>
            <person name="Napoli S."/>
            <person name="Viappiani A."/>
            <person name="Anzalone R."/>
            <person name="Longhi G."/>
            <person name="Milani C."/>
            <person name="Turroni F."/>
            <person name="Alessandri G."/>
            <person name="Sela D.A."/>
            <person name="Van Sinderen D."/>
            <person name="Ventura M."/>
        </authorList>
    </citation>
    <scope>NUCLEOTIDE SEQUENCE [LARGE SCALE GENOMIC DNA]</scope>
    <source>
        <strain evidence="13 16">2002B</strain>
        <strain evidence="12 15">2003B</strain>
        <strain evidence="11 14">2071B</strain>
    </source>
</reference>
<proteinExistence type="inferred from homology"/>
<keyword evidence="7 10" id="KW-0238">DNA-binding</keyword>
<dbReference type="Proteomes" id="UP000292655">
    <property type="component" value="Unassembled WGS sequence"/>
</dbReference>
<dbReference type="InterPro" id="IPR002729">
    <property type="entry name" value="CRISPR-assoc_Cas1"/>
</dbReference>
<dbReference type="EC" id="3.1.-.-" evidence="10"/>
<evidence type="ECO:0000313" key="13">
    <source>
        <dbReference type="EMBL" id="RYQ36719.1"/>
    </source>
</evidence>
<dbReference type="Proteomes" id="UP000291187">
    <property type="component" value="Unassembled WGS sequence"/>
</dbReference>
<feature type="binding site" evidence="10">
    <location>
        <position position="234"/>
    </location>
    <ligand>
        <name>Mn(2+)</name>
        <dbReference type="ChEBI" id="CHEBI:29035"/>
    </ligand>
</feature>
<evidence type="ECO:0000313" key="11">
    <source>
        <dbReference type="EMBL" id="RYQ17759.1"/>
    </source>
</evidence>
<keyword evidence="2 10" id="KW-0479">Metal-binding</keyword>
<evidence type="ECO:0000256" key="6">
    <source>
        <dbReference type="ARBA" id="ARBA00023118"/>
    </source>
</evidence>
<keyword evidence="8 10" id="KW-0464">Manganese</keyword>
<comment type="cofactor">
    <cofactor evidence="10">
        <name>Mg(2+)</name>
        <dbReference type="ChEBI" id="CHEBI:18420"/>
    </cofactor>
    <cofactor evidence="10">
        <name>Mn(2+)</name>
        <dbReference type="ChEBI" id="CHEBI:29035"/>
    </cofactor>
</comment>
<dbReference type="GO" id="GO:0046872">
    <property type="term" value="F:metal ion binding"/>
    <property type="evidence" value="ECO:0007669"/>
    <property type="project" value="UniProtKB-UniRule"/>
</dbReference>
<sequence length="343" mass="39189">MKQLLNTLFVTSEDVYLSLEQDNVTVLQEERKLARIPLRSIESIFCFSYKGASPSLMGKCADMGVGLHFYSPRGFYYCSILGENNRNVLLRMEQFRKSENEEQSLDIAKSFILAKIYNTRWVLERAKRDHGMRLDVERLQSSIGQLIEAMKVAESSVSLDELRGVEGSAAKVYFSVFDELILREKKDFYFVSRSRRPPLDRMNALMSFIYSLLTNDCKAALQGNGLDPYIGFMHVERPGRPALALDLMEELRPVLADRFALSLVNTGAVRPKDFDLQENGSVFLSESGRKKVLAAWQKRKAQDVTHPYLKENVSWGLVPYAQALLLARTVRGDLGQYPPFFWK</sequence>
<feature type="binding site" evidence="10">
    <location>
        <position position="249"/>
    </location>
    <ligand>
        <name>Mn(2+)</name>
        <dbReference type="ChEBI" id="CHEBI:29035"/>
    </ligand>
</feature>
<dbReference type="EMBL" id="RYUX01000013">
    <property type="protein sequence ID" value="RYQ36719.1"/>
    <property type="molecule type" value="Genomic_DNA"/>
</dbReference>
<evidence type="ECO:0000313" key="15">
    <source>
        <dbReference type="Proteomes" id="UP000292382"/>
    </source>
</evidence>
<keyword evidence="1 10" id="KW-0540">Nuclease</keyword>
<dbReference type="GO" id="GO:0051607">
    <property type="term" value="P:defense response to virus"/>
    <property type="evidence" value="ECO:0007669"/>
    <property type="project" value="UniProtKB-UniRule"/>
</dbReference>
<accession>A0A4Q5AS41</accession>
<evidence type="ECO:0000256" key="9">
    <source>
        <dbReference type="ARBA" id="ARBA00038592"/>
    </source>
</evidence>
<dbReference type="GO" id="GO:0003677">
    <property type="term" value="F:DNA binding"/>
    <property type="evidence" value="ECO:0007669"/>
    <property type="project" value="UniProtKB-KW"/>
</dbReference>
<evidence type="ECO:0000256" key="10">
    <source>
        <dbReference type="HAMAP-Rule" id="MF_01470"/>
    </source>
</evidence>
<dbReference type="EMBL" id="RYUW01000017">
    <property type="protein sequence ID" value="RYQ35792.1"/>
    <property type="molecule type" value="Genomic_DNA"/>
</dbReference>
<dbReference type="RefSeq" id="WP_129864621.1">
    <property type="nucleotide sequence ID" value="NZ_RYUM01000020.1"/>
</dbReference>
<comment type="function">
    <text evidence="10">CRISPR (clustered regularly interspaced short palindromic repeat), is an adaptive immune system that provides protection against mobile genetic elements (viruses, transposable elements and conjugative plasmids). CRISPR clusters contain spacers, sequences complementary to antecedent mobile elements, and target invading nucleic acids. CRISPR clusters are transcribed and processed into CRISPR RNA (crRNA). Acts as a dsDNA endonuclease. Involved in the integration of spacer DNA into the CRISPR cassette.</text>
</comment>
<dbReference type="InterPro" id="IPR019856">
    <property type="entry name" value="CRISPR-assoc_Cas1_DVULG"/>
</dbReference>
<dbReference type="InterPro" id="IPR050646">
    <property type="entry name" value="Cas1"/>
</dbReference>
<dbReference type="PANTHER" id="PTHR34353">
    <property type="entry name" value="CRISPR-ASSOCIATED ENDONUCLEASE CAS1 1"/>
    <property type="match status" value="1"/>
</dbReference>